<evidence type="ECO:0000313" key="16">
    <source>
        <dbReference type="Proteomes" id="UP000325577"/>
    </source>
</evidence>
<feature type="region of interest" description="Disordered" evidence="12">
    <location>
        <begin position="796"/>
        <end position="832"/>
    </location>
</feature>
<feature type="chain" id="PRO_5023932207" description="Peptidase A1 domain-containing protein" evidence="13">
    <location>
        <begin position="23"/>
        <end position="1045"/>
    </location>
</feature>
<dbReference type="OrthoDB" id="5594015at2759"/>
<evidence type="ECO:0000259" key="14">
    <source>
        <dbReference type="PROSITE" id="PS51767"/>
    </source>
</evidence>
<feature type="coiled-coil region" evidence="11">
    <location>
        <begin position="598"/>
        <end position="632"/>
    </location>
</feature>
<dbReference type="GO" id="GO:0006283">
    <property type="term" value="P:transcription-coupled nucleotide-excision repair"/>
    <property type="evidence" value="ECO:0007669"/>
    <property type="project" value="TreeGrafter"/>
</dbReference>
<dbReference type="InterPro" id="IPR032799">
    <property type="entry name" value="TAXi_C"/>
</dbReference>
<dbReference type="FunFam" id="2.40.70.10:FF:000019">
    <property type="entry name" value="aspartyl protease family protein 2"/>
    <property type="match status" value="1"/>
</dbReference>
<keyword evidence="10" id="KW-0234">DNA repair</keyword>
<dbReference type="InterPro" id="IPR008942">
    <property type="entry name" value="ENTH_VHS"/>
</dbReference>
<dbReference type="PROSITE" id="PS51767">
    <property type="entry name" value="PEPTIDASE_A1"/>
    <property type="match status" value="1"/>
</dbReference>
<comment type="subcellular location">
    <subcellularLocation>
        <location evidence="1">Chromosome</location>
    </subcellularLocation>
</comment>
<evidence type="ECO:0000256" key="5">
    <source>
        <dbReference type="ARBA" id="ARBA00022723"/>
    </source>
</evidence>
<dbReference type="EMBL" id="CM018052">
    <property type="protein sequence ID" value="KAA8516183.1"/>
    <property type="molecule type" value="Genomic_DNA"/>
</dbReference>
<dbReference type="Pfam" id="PF14541">
    <property type="entry name" value="TAXi_C"/>
    <property type="match status" value="1"/>
</dbReference>
<dbReference type="GO" id="GO:0004190">
    <property type="term" value="F:aspartic-type endopeptidase activity"/>
    <property type="evidence" value="ECO:0007669"/>
    <property type="project" value="InterPro"/>
</dbReference>
<accession>A0A5J4ZBS9</accession>
<evidence type="ECO:0000256" key="10">
    <source>
        <dbReference type="ARBA" id="ARBA00023204"/>
    </source>
</evidence>
<keyword evidence="8" id="KW-0862">Zinc</keyword>
<comment type="similarity">
    <text evidence="2">Belongs to the peptidase A1 family.</text>
</comment>
<dbReference type="PANTHER" id="PTHR28670">
    <property type="entry name" value="UV-STIMULATED SCAFFOLD PROTEIN A"/>
    <property type="match status" value="1"/>
</dbReference>
<dbReference type="GO" id="GO:0005694">
    <property type="term" value="C:chromosome"/>
    <property type="evidence" value="ECO:0007669"/>
    <property type="project" value="UniProtKB-SubCell"/>
</dbReference>
<keyword evidence="6" id="KW-0227">DNA damage</keyword>
<dbReference type="InterPro" id="IPR021109">
    <property type="entry name" value="Peptidase_aspartic_dom_sf"/>
</dbReference>
<keyword evidence="4" id="KW-0158">Chromosome</keyword>
<dbReference type="PROSITE" id="PS00141">
    <property type="entry name" value="ASP_PROTEASE"/>
    <property type="match status" value="1"/>
</dbReference>
<keyword evidence="5" id="KW-0479">Metal-binding</keyword>
<evidence type="ECO:0000256" key="12">
    <source>
        <dbReference type="SAM" id="MobiDB-lite"/>
    </source>
</evidence>
<dbReference type="GO" id="GO:0008270">
    <property type="term" value="F:zinc ion binding"/>
    <property type="evidence" value="ECO:0007669"/>
    <property type="project" value="UniProtKB-KW"/>
</dbReference>
<feature type="domain" description="Peptidase A1" evidence="14">
    <location>
        <begin position="136"/>
        <end position="479"/>
    </location>
</feature>
<sequence>MEGKARAIVFFFILLSLSTVFSKPLEYQTLVLGSLPKPQTLTWAEESEILSVPEPQETTQLDTKTTFSLQLHHLDALSFNATPESLFNLRLQRDAVRVKSLTTAIAAVSRDASHVRGNGAFSSSVISGLAQGSGEYFTRLGIGTPPKYSYMVLDTGSDVVWIQCSPCRKCYTQADPVFNPTKSSSFVGLTCGSPLCRRLDSPGCNQRQRCLYQVSYGDGSFTVGEFSTETLTFRRTRVKNVALGCGHDNEGLFVGAAGLLGLGRGKLSFPTQTGRRFGRKFSYCLVDRSASSKPSSILFGESAVSKAAVFTPLLANPKLDTFYYIGLTGISVGGVRVRGITASLFKLDPAGNGGVIIDSGTSVTRLTRPAYVALRDAFRTGASDLKRAPDFSLFDTCFDLSGKTEVKVPTVVFHFVGADLSLPASNYLIPMTEEETGGKTVVIGLIEKATNSTAPEVDPRLLKAIKSVVRHSDSELRLTAQTLMNLMKRDHSQVRYLSLLIIDELFMRSKLFRTLLVENLDQLLTLSVGFRRNLPLPAPPAVASVLRSKAIEFLEKWNASFGLHYRQIRLGFDYLKNTLRFQFPNLQANAARVQQERKERERRTKEILLNKFETLKANLSSIKDEIQSTIDEIGECLDIVSTKDENMTFGPLDDEEMEEFRSSELRQIRFDSLREGEKVQENSDNKVVFDALRELYKLLVTKHFVSVQEWISLLIRVEVADNRFRDSMLKEFIDIRNHLRMVKKKCEESGCALHITTNHEEENIWEEGEIESFENNNSGMPSRQGEDLVIGSTSNEVKNEAPGCSKNGSNGNEKRDCEGGQTDPNPTRSKLLGEAPFMKWGSFLDNWGSNRDFLANQRGLELDGHWGRVDYDDAVIPAEKIAELNVQATLYREEPVEIQPCRAPLSKGGLCQRRDLRVCPFHGPIIPRDDEGKPINQNSSLEEMTLDLGTTSVEQLAKQAVKNVRERDEEEAKKKEFDKKALKRAKLAKVREHNQAVLRECGTGFNFNICSHWTRCRDNDWGEIFSQKQEANSSINAEKESDIKR</sequence>
<protein>
    <recommendedName>
        <fullName evidence="14">Peptidase A1 domain-containing protein</fullName>
    </recommendedName>
</protein>
<keyword evidence="16" id="KW-1185">Reference proteome</keyword>
<proteinExistence type="inferred from homology"/>
<evidence type="ECO:0000256" key="1">
    <source>
        <dbReference type="ARBA" id="ARBA00004286"/>
    </source>
</evidence>
<dbReference type="Pfam" id="PF09740">
    <property type="entry name" value="DUF2043"/>
    <property type="match status" value="1"/>
</dbReference>
<feature type="signal peptide" evidence="13">
    <location>
        <begin position="1"/>
        <end position="22"/>
    </location>
</feature>
<dbReference type="SUPFAM" id="SSF48464">
    <property type="entry name" value="ENTH/VHS domain"/>
    <property type="match status" value="1"/>
</dbReference>
<reference evidence="15 16" key="1">
    <citation type="submission" date="2019-09" db="EMBL/GenBank/DDBJ databases">
        <title>A chromosome-level genome assembly of the Chinese tupelo Nyssa sinensis.</title>
        <authorList>
            <person name="Yang X."/>
            <person name="Kang M."/>
            <person name="Yang Y."/>
            <person name="Xiong H."/>
            <person name="Wang M."/>
            <person name="Zhang Z."/>
            <person name="Wang Z."/>
            <person name="Wu H."/>
            <person name="Ma T."/>
            <person name="Liu J."/>
            <person name="Xi Z."/>
        </authorList>
    </citation>
    <scope>NUCLEOTIDE SEQUENCE [LARGE SCALE GENOMIC DNA]</scope>
    <source>
        <strain evidence="15">J267</strain>
        <tissue evidence="15">Leaf</tissue>
    </source>
</reference>
<dbReference type="Pfam" id="PF20867">
    <property type="entry name" value="UVSSA_N"/>
    <property type="match status" value="1"/>
</dbReference>
<keyword evidence="7" id="KW-0863">Zinc-finger</keyword>
<evidence type="ECO:0000313" key="15">
    <source>
        <dbReference type="EMBL" id="KAA8516183.1"/>
    </source>
</evidence>
<feature type="coiled-coil region" evidence="11">
    <location>
        <begin position="953"/>
        <end position="985"/>
    </location>
</feature>
<name>A0A5J4ZBS9_9ASTE</name>
<evidence type="ECO:0000256" key="7">
    <source>
        <dbReference type="ARBA" id="ARBA00022771"/>
    </source>
</evidence>
<dbReference type="GO" id="GO:0006508">
    <property type="term" value="P:proteolysis"/>
    <property type="evidence" value="ECO:0007669"/>
    <property type="project" value="InterPro"/>
</dbReference>
<dbReference type="Gene3D" id="2.40.70.10">
    <property type="entry name" value="Acid Proteases"/>
    <property type="match status" value="2"/>
</dbReference>
<dbReference type="SUPFAM" id="SSF50630">
    <property type="entry name" value="Acid proteases"/>
    <property type="match status" value="1"/>
</dbReference>
<keyword evidence="13" id="KW-0732">Signal</keyword>
<evidence type="ECO:0000256" key="8">
    <source>
        <dbReference type="ARBA" id="ARBA00022833"/>
    </source>
</evidence>
<evidence type="ECO:0000256" key="3">
    <source>
        <dbReference type="ARBA" id="ARBA00009240"/>
    </source>
</evidence>
<evidence type="ECO:0000256" key="6">
    <source>
        <dbReference type="ARBA" id="ARBA00022763"/>
    </source>
</evidence>
<gene>
    <name evidence="15" type="ORF">F0562_019362</name>
</gene>
<dbReference type="InterPro" id="IPR049408">
    <property type="entry name" value="UVSSA_N_a-solenoid_rpt"/>
</dbReference>
<dbReference type="Proteomes" id="UP000325577">
    <property type="component" value="Linkage Group LG9"/>
</dbReference>
<evidence type="ECO:0000256" key="11">
    <source>
        <dbReference type="SAM" id="Coils"/>
    </source>
</evidence>
<dbReference type="InterPro" id="IPR001969">
    <property type="entry name" value="Aspartic_peptidase_AS"/>
</dbReference>
<dbReference type="GO" id="GO:0000993">
    <property type="term" value="F:RNA polymerase II complex binding"/>
    <property type="evidence" value="ECO:0007669"/>
    <property type="project" value="TreeGrafter"/>
</dbReference>
<dbReference type="AlphaFoldDB" id="A0A5J4ZBS9"/>
<evidence type="ECO:0000256" key="13">
    <source>
        <dbReference type="SAM" id="SignalP"/>
    </source>
</evidence>
<evidence type="ECO:0000256" key="2">
    <source>
        <dbReference type="ARBA" id="ARBA00007447"/>
    </source>
</evidence>
<dbReference type="InterPro" id="IPR033121">
    <property type="entry name" value="PEPTIDASE_A1"/>
</dbReference>
<dbReference type="GO" id="GO:0009411">
    <property type="term" value="P:response to UV"/>
    <property type="evidence" value="ECO:0007669"/>
    <property type="project" value="InterPro"/>
</dbReference>
<comment type="similarity">
    <text evidence="3">Belongs to the UVSSA family.</text>
</comment>
<keyword evidence="9 11" id="KW-0175">Coiled coil</keyword>
<dbReference type="InterPro" id="IPR032861">
    <property type="entry name" value="TAXi_N"/>
</dbReference>
<evidence type="ECO:0000256" key="9">
    <source>
        <dbReference type="ARBA" id="ARBA00023054"/>
    </source>
</evidence>
<evidence type="ECO:0000256" key="4">
    <source>
        <dbReference type="ARBA" id="ARBA00022454"/>
    </source>
</evidence>
<dbReference type="InterPro" id="IPR018610">
    <property type="entry name" value="UVSSA"/>
</dbReference>
<dbReference type="Pfam" id="PF14543">
    <property type="entry name" value="TAXi_N"/>
    <property type="match status" value="1"/>
</dbReference>
<dbReference type="PANTHER" id="PTHR28670:SF1">
    <property type="entry name" value="UV-STIMULATED SCAFFOLD PROTEIN A"/>
    <property type="match status" value="1"/>
</dbReference>
<organism evidence="15 16">
    <name type="scientific">Nyssa sinensis</name>
    <dbReference type="NCBI Taxonomy" id="561372"/>
    <lineage>
        <taxon>Eukaryota</taxon>
        <taxon>Viridiplantae</taxon>
        <taxon>Streptophyta</taxon>
        <taxon>Embryophyta</taxon>
        <taxon>Tracheophyta</taxon>
        <taxon>Spermatophyta</taxon>
        <taxon>Magnoliopsida</taxon>
        <taxon>eudicotyledons</taxon>
        <taxon>Gunneridae</taxon>
        <taxon>Pentapetalae</taxon>
        <taxon>asterids</taxon>
        <taxon>Cornales</taxon>
        <taxon>Nyssaceae</taxon>
        <taxon>Nyssa</taxon>
    </lineage>
</organism>
<dbReference type="InterPro" id="IPR049431">
    <property type="entry name" value="UVSSA_C"/>
</dbReference>